<name>A0A7V4U091_CALAY</name>
<dbReference type="PIRSF" id="PIRSF006102">
    <property type="entry name" value="NQR_DE"/>
    <property type="match status" value="1"/>
</dbReference>
<comment type="subcellular location">
    <subcellularLocation>
        <location evidence="14">Cell membrane</location>
        <topology evidence="14">Multi-pass membrane protein</topology>
    </subcellularLocation>
    <subcellularLocation>
        <location evidence="1">Endomembrane system</location>
        <topology evidence="1">Multi-pass membrane protein</topology>
    </subcellularLocation>
</comment>
<keyword evidence="6 14" id="KW-1278">Translocase</keyword>
<keyword evidence="4" id="KW-0997">Cell inner membrane</keyword>
<keyword evidence="3 14" id="KW-1003">Cell membrane</keyword>
<keyword evidence="2 14" id="KW-0813">Transport</keyword>
<evidence type="ECO:0000256" key="4">
    <source>
        <dbReference type="ARBA" id="ARBA00022519"/>
    </source>
</evidence>
<dbReference type="GO" id="GO:0016655">
    <property type="term" value="F:oxidoreductase activity, acting on NAD(P)H, quinone or similar compound as acceptor"/>
    <property type="evidence" value="ECO:0007669"/>
    <property type="project" value="UniProtKB-UniRule"/>
</dbReference>
<feature type="transmembrane region" description="Helical" evidence="14">
    <location>
        <begin position="80"/>
        <end position="101"/>
    </location>
</feature>
<keyword evidence="7 14" id="KW-1133">Transmembrane helix</keyword>
<keyword evidence="11 14" id="KW-0830">Ubiquinone</keyword>
<evidence type="ECO:0000256" key="12">
    <source>
        <dbReference type="ARBA" id="ARBA00023136"/>
    </source>
</evidence>
<dbReference type="PANTHER" id="PTHR30586:SF1">
    <property type="entry name" value="NA(+)-TRANSLOCATING NADH-QUINONE REDUCTASE SUBUNIT D"/>
    <property type="match status" value="1"/>
</dbReference>
<evidence type="ECO:0000256" key="9">
    <source>
        <dbReference type="ARBA" id="ARBA00023053"/>
    </source>
</evidence>
<keyword evidence="5 14" id="KW-0812">Transmembrane</keyword>
<feature type="transmembrane region" description="Helical" evidence="14">
    <location>
        <begin position="107"/>
        <end position="128"/>
    </location>
</feature>
<keyword evidence="8 14" id="KW-0520">NAD</keyword>
<dbReference type="InterPro" id="IPR011292">
    <property type="entry name" value="NqrD"/>
</dbReference>
<dbReference type="InterPro" id="IPR003667">
    <property type="entry name" value="NqrDE/RnfAE"/>
</dbReference>
<comment type="function">
    <text evidence="14">NQR complex catalyzes the reduction of ubiquinone-1 to ubiquinol by two successive reactions, coupled with the transport of Na(+) ions from the cytoplasm to the periplasm. NqrA to NqrE are probably involved in the second step, the conversion of ubisemiquinone to ubiquinol.</text>
</comment>
<comment type="subunit">
    <text evidence="14">Composed of six subunits; NqrA, NqrB, NqrC, NqrD, NqrE and NqrF.</text>
</comment>
<proteinExistence type="inferred from homology"/>
<dbReference type="GO" id="GO:0005886">
    <property type="term" value="C:plasma membrane"/>
    <property type="evidence" value="ECO:0007669"/>
    <property type="project" value="UniProtKB-SubCell"/>
</dbReference>
<dbReference type="PANTHER" id="PTHR30586">
    <property type="entry name" value="ELECTRON TRANSPORT COMPLEX PROTEIN RNFE"/>
    <property type="match status" value="1"/>
</dbReference>
<evidence type="ECO:0000256" key="3">
    <source>
        <dbReference type="ARBA" id="ARBA00022475"/>
    </source>
</evidence>
<dbReference type="GO" id="GO:0006814">
    <property type="term" value="P:sodium ion transport"/>
    <property type="evidence" value="ECO:0007669"/>
    <property type="project" value="UniProtKB-UniRule"/>
</dbReference>
<dbReference type="NCBIfam" id="NF006777">
    <property type="entry name" value="PRK09292.1"/>
    <property type="match status" value="1"/>
</dbReference>
<evidence type="ECO:0000256" key="13">
    <source>
        <dbReference type="ARBA" id="ARBA00023201"/>
    </source>
</evidence>
<keyword evidence="12 14" id="KW-0472">Membrane</keyword>
<dbReference type="EMBL" id="DRQG01000020">
    <property type="protein sequence ID" value="HGY54474.1"/>
    <property type="molecule type" value="Genomic_DNA"/>
</dbReference>
<organism evidence="15">
    <name type="scientific">Caldithrix abyssi</name>
    <dbReference type="NCBI Taxonomy" id="187145"/>
    <lineage>
        <taxon>Bacteria</taxon>
        <taxon>Pseudomonadati</taxon>
        <taxon>Calditrichota</taxon>
        <taxon>Calditrichia</taxon>
        <taxon>Calditrichales</taxon>
        <taxon>Calditrichaceae</taxon>
        <taxon>Caldithrix</taxon>
    </lineage>
</organism>
<keyword evidence="9 14" id="KW-0915">Sodium</keyword>
<keyword evidence="13 14" id="KW-0739">Sodium transport</keyword>
<comment type="caution">
    <text evidence="15">The sequence shown here is derived from an EMBL/GenBank/DDBJ whole genome shotgun (WGS) entry which is preliminary data.</text>
</comment>
<evidence type="ECO:0000256" key="10">
    <source>
        <dbReference type="ARBA" id="ARBA00023065"/>
    </source>
</evidence>
<dbReference type="EC" id="7.2.1.1" evidence="14"/>
<evidence type="ECO:0000256" key="5">
    <source>
        <dbReference type="ARBA" id="ARBA00022692"/>
    </source>
</evidence>
<dbReference type="AlphaFoldDB" id="A0A7V4U091"/>
<evidence type="ECO:0000256" key="11">
    <source>
        <dbReference type="ARBA" id="ARBA00023075"/>
    </source>
</evidence>
<evidence type="ECO:0000256" key="14">
    <source>
        <dbReference type="HAMAP-Rule" id="MF_00428"/>
    </source>
</evidence>
<evidence type="ECO:0000256" key="8">
    <source>
        <dbReference type="ARBA" id="ARBA00023027"/>
    </source>
</evidence>
<evidence type="ECO:0000256" key="2">
    <source>
        <dbReference type="ARBA" id="ARBA00022448"/>
    </source>
</evidence>
<evidence type="ECO:0000313" key="15">
    <source>
        <dbReference type="EMBL" id="HGY54474.1"/>
    </source>
</evidence>
<feature type="transmembrane region" description="Helical" evidence="14">
    <location>
        <begin position="49"/>
        <end position="68"/>
    </location>
</feature>
<dbReference type="HAMAP" id="MF_00428">
    <property type="entry name" value="NqrD"/>
    <property type="match status" value="1"/>
</dbReference>
<keyword evidence="10 14" id="KW-0406">Ion transport</keyword>
<comment type="catalytic activity">
    <reaction evidence="14">
        <text>a ubiquinone + n Na(+)(in) + NADH + H(+) = a ubiquinol + n Na(+)(out) + NAD(+)</text>
        <dbReference type="Rhea" id="RHEA:47748"/>
        <dbReference type="Rhea" id="RHEA-COMP:9565"/>
        <dbReference type="Rhea" id="RHEA-COMP:9566"/>
        <dbReference type="ChEBI" id="CHEBI:15378"/>
        <dbReference type="ChEBI" id="CHEBI:16389"/>
        <dbReference type="ChEBI" id="CHEBI:17976"/>
        <dbReference type="ChEBI" id="CHEBI:29101"/>
        <dbReference type="ChEBI" id="CHEBI:57540"/>
        <dbReference type="ChEBI" id="CHEBI:57945"/>
        <dbReference type="EC" id="7.2.1.1"/>
    </reaction>
</comment>
<dbReference type="NCBIfam" id="NF009070">
    <property type="entry name" value="PRK12405.1"/>
    <property type="match status" value="1"/>
</dbReference>
<protein>
    <recommendedName>
        <fullName evidence="14">Na(+)-translocating NADH-quinone reductase subunit D</fullName>
        <shortName evidence="14">Na(+)-NQR subunit D</shortName>
        <shortName evidence="14">Na(+)-translocating NQR subunit D</shortName>
        <ecNumber evidence="14">7.2.1.1</ecNumber>
    </recommendedName>
    <alternativeName>
        <fullName evidence="14">NQR complex subunit D</fullName>
    </alternativeName>
    <alternativeName>
        <fullName evidence="14">NQR-1 subunit D</fullName>
    </alternativeName>
</protein>
<evidence type="ECO:0000256" key="6">
    <source>
        <dbReference type="ARBA" id="ARBA00022967"/>
    </source>
</evidence>
<dbReference type="NCBIfam" id="TIGR01939">
    <property type="entry name" value="nqrD"/>
    <property type="match status" value="1"/>
</dbReference>
<accession>A0A7V4U091</accession>
<dbReference type="Proteomes" id="UP000885779">
    <property type="component" value="Unassembled WGS sequence"/>
</dbReference>
<sequence>MKKPREKMFSKKNLRVLREPLSDNNPITFQVLGICSALATTVQVNTALVMTLAVTFVLTLSNVFISLLRNKIPSKIRIIVELAVIATLVILVDQILKAYLFDISKQLSVFVGLIITNCIIMGRAEAFALQNKPWPSFLDGLGNAMGYGWILLVIATGREILGSGSFFGFQIIPQALYQAGYENMGLMVLSPGAFILLGLLVWVQRTITKTVHE</sequence>
<feature type="transmembrane region" description="Helical" evidence="14">
    <location>
        <begin position="184"/>
        <end position="203"/>
    </location>
</feature>
<dbReference type="GO" id="GO:0012505">
    <property type="term" value="C:endomembrane system"/>
    <property type="evidence" value="ECO:0007669"/>
    <property type="project" value="UniProtKB-SubCell"/>
</dbReference>
<evidence type="ECO:0000256" key="1">
    <source>
        <dbReference type="ARBA" id="ARBA00004127"/>
    </source>
</evidence>
<comment type="similarity">
    <text evidence="14">Belongs to the NqrDE/RnfAE family.</text>
</comment>
<reference evidence="15" key="1">
    <citation type="journal article" date="2020" name="mSystems">
        <title>Genome- and Community-Level Interaction Insights into Carbon Utilization and Element Cycling Functions of Hydrothermarchaeota in Hydrothermal Sediment.</title>
        <authorList>
            <person name="Zhou Z."/>
            <person name="Liu Y."/>
            <person name="Xu W."/>
            <person name="Pan J."/>
            <person name="Luo Z.H."/>
            <person name="Li M."/>
        </authorList>
    </citation>
    <scope>NUCLEOTIDE SEQUENCE [LARGE SCALE GENOMIC DNA]</scope>
    <source>
        <strain evidence="15">HyVt-577</strain>
    </source>
</reference>
<evidence type="ECO:0000256" key="7">
    <source>
        <dbReference type="ARBA" id="ARBA00022989"/>
    </source>
</evidence>
<gene>
    <name evidence="14" type="primary">nqrD</name>
    <name evidence="15" type="ORF">ENK44_02105</name>
</gene>
<comment type="caution">
    <text evidence="14">Lacks conserved residue(s) required for the propagation of feature annotation.</text>
</comment>
<dbReference type="Pfam" id="PF02508">
    <property type="entry name" value="Rnf-Nqr"/>
    <property type="match status" value="1"/>
</dbReference>